<dbReference type="RefSeq" id="WP_015878024.1">
    <property type="nucleotide sequence ID" value="NZ_CP033642.1"/>
</dbReference>
<evidence type="ECO:0000313" key="4">
    <source>
        <dbReference type="EMBL" id="QPQ89251.1"/>
    </source>
</evidence>
<dbReference type="InterPro" id="IPR006015">
    <property type="entry name" value="Universal_stress_UspA"/>
</dbReference>
<evidence type="ECO:0000256" key="2">
    <source>
        <dbReference type="SAM" id="MobiDB-lite"/>
    </source>
</evidence>
<protein>
    <submittedName>
        <fullName evidence="4">Universal stress protein</fullName>
    </submittedName>
</protein>
<proteinExistence type="inferred from homology"/>
<sequence length="186" mass="19429">MFSRILVALDGSRTAWHALDAALAIAAEHAATLDTLYVIDFPVAALDLSGAYLSNFLDAAREQGRQLCTDAAGRMASRDVKGTQRVVEAGSIGEDVADTIARAARAWPADLLVMGTHGRRGWRHLMLGSVAERTLRLATCPVLLIPTHTSLAQPGEAPADPAEAAGSSHRAAPPAADLPDTAKASS</sequence>
<dbReference type="Gene3D" id="3.40.50.620">
    <property type="entry name" value="HUPs"/>
    <property type="match status" value="1"/>
</dbReference>
<name>A0AAP9XVE5_BURGL</name>
<dbReference type="SUPFAM" id="SSF52402">
    <property type="entry name" value="Adenine nucleotide alpha hydrolases-like"/>
    <property type="match status" value="1"/>
</dbReference>
<reference evidence="4 5" key="1">
    <citation type="submission" date="2020-12" db="EMBL/GenBank/DDBJ databases">
        <title>FDA dAtabase for Regulatory Grade micrObial Sequences (FDA-ARGOS): Supporting development and validation of Infectious Disease Dx tests.</title>
        <authorList>
            <person name="Minogue T."/>
            <person name="Wolcott M."/>
            <person name="Wasieloski L."/>
            <person name="Aguilar W."/>
            <person name="Moore D."/>
            <person name="Jaissle J."/>
            <person name="Tallon L."/>
            <person name="Sadzewicz L."/>
            <person name="Zhao X."/>
            <person name="Boylan J."/>
            <person name="Ott S."/>
            <person name="Bowen H."/>
            <person name="Vavikolanu K."/>
            <person name="Mehta A."/>
            <person name="Aluvathingal J."/>
            <person name="Nadendla S."/>
            <person name="Yan Y."/>
            <person name="Sichtig H."/>
        </authorList>
    </citation>
    <scope>NUCLEOTIDE SEQUENCE [LARGE SCALE GENOMIC DNA]</scope>
    <source>
        <strain evidence="4 5">FDAARGOS_949</strain>
    </source>
</reference>
<evidence type="ECO:0000313" key="5">
    <source>
        <dbReference type="Proteomes" id="UP000594892"/>
    </source>
</evidence>
<dbReference type="Pfam" id="PF00582">
    <property type="entry name" value="Usp"/>
    <property type="match status" value="1"/>
</dbReference>
<gene>
    <name evidence="4" type="ORF">I6H06_06185</name>
</gene>
<feature type="region of interest" description="Disordered" evidence="2">
    <location>
        <begin position="151"/>
        <end position="186"/>
    </location>
</feature>
<dbReference type="InterPro" id="IPR006016">
    <property type="entry name" value="UspA"/>
</dbReference>
<dbReference type="PRINTS" id="PR01438">
    <property type="entry name" value="UNVRSLSTRESS"/>
</dbReference>
<dbReference type="InterPro" id="IPR014729">
    <property type="entry name" value="Rossmann-like_a/b/a_fold"/>
</dbReference>
<dbReference type="PANTHER" id="PTHR46268">
    <property type="entry name" value="STRESS RESPONSE PROTEIN NHAX"/>
    <property type="match status" value="1"/>
</dbReference>
<dbReference type="AlphaFoldDB" id="A0AAP9XVE5"/>
<feature type="compositionally biased region" description="Low complexity" evidence="2">
    <location>
        <begin position="152"/>
        <end position="186"/>
    </location>
</feature>
<dbReference type="PANTHER" id="PTHR46268:SF15">
    <property type="entry name" value="UNIVERSAL STRESS PROTEIN HP_0031"/>
    <property type="match status" value="1"/>
</dbReference>
<dbReference type="CDD" id="cd00293">
    <property type="entry name" value="USP-like"/>
    <property type="match status" value="1"/>
</dbReference>
<dbReference type="EMBL" id="CP065600">
    <property type="protein sequence ID" value="QPQ89251.1"/>
    <property type="molecule type" value="Genomic_DNA"/>
</dbReference>
<accession>A0AAP9XVE5</accession>
<evidence type="ECO:0000256" key="1">
    <source>
        <dbReference type="ARBA" id="ARBA00008791"/>
    </source>
</evidence>
<organism evidence="4 5">
    <name type="scientific">Burkholderia glumae</name>
    <name type="common">Pseudomonas glumae</name>
    <dbReference type="NCBI Taxonomy" id="337"/>
    <lineage>
        <taxon>Bacteria</taxon>
        <taxon>Pseudomonadati</taxon>
        <taxon>Pseudomonadota</taxon>
        <taxon>Betaproteobacteria</taxon>
        <taxon>Burkholderiales</taxon>
        <taxon>Burkholderiaceae</taxon>
        <taxon>Burkholderia</taxon>
    </lineage>
</organism>
<feature type="domain" description="UspA" evidence="3">
    <location>
        <begin position="1"/>
        <end position="146"/>
    </location>
</feature>
<dbReference type="Proteomes" id="UP000594892">
    <property type="component" value="Chromosome 1"/>
</dbReference>
<evidence type="ECO:0000259" key="3">
    <source>
        <dbReference type="Pfam" id="PF00582"/>
    </source>
</evidence>
<dbReference type="GeneID" id="45693952"/>
<comment type="similarity">
    <text evidence="1">Belongs to the universal stress protein A family.</text>
</comment>